<evidence type="ECO:0000256" key="8">
    <source>
        <dbReference type="ARBA" id="ARBA00023212"/>
    </source>
</evidence>
<evidence type="ECO:0000256" key="6">
    <source>
        <dbReference type="ARBA" id="ARBA00023054"/>
    </source>
</evidence>
<dbReference type="OrthoDB" id="10264405at2759"/>
<dbReference type="InterPro" id="IPR033585">
    <property type="entry name" value="DRC12-like"/>
</dbReference>
<evidence type="ECO:0000256" key="2">
    <source>
        <dbReference type="ARBA" id="ARBA00004611"/>
    </source>
</evidence>
<evidence type="ECO:0000256" key="12">
    <source>
        <dbReference type="SAM" id="Coils"/>
    </source>
</evidence>
<keyword evidence="5" id="KW-0282">Flagellum</keyword>
<evidence type="ECO:0000313" key="15">
    <source>
        <dbReference type="Proteomes" id="UP000007879"/>
    </source>
</evidence>
<name>A0A1X7VM23_AMPQE</name>
<comment type="subcellular location">
    <subcellularLocation>
        <location evidence="2">Cytoplasm</location>
        <location evidence="2">Cytoskeleton</location>
        <location evidence="2">Flagellum axoneme</location>
    </subcellularLocation>
</comment>
<keyword evidence="7" id="KW-0969">Cilium</keyword>
<comment type="similarity">
    <text evidence="10">Belongs to the DRC12 family.</text>
</comment>
<dbReference type="AlphaFoldDB" id="A0A1X7VM23"/>
<keyword evidence="8" id="KW-0206">Cytoskeleton</keyword>
<dbReference type="STRING" id="400682.A0A1X7VM23"/>
<comment type="subunit">
    <text evidence="3">Component of the nexin-dynein regulatory complex (N-DRC).</text>
</comment>
<feature type="compositionally biased region" description="Basic residues" evidence="13">
    <location>
        <begin position="1"/>
        <end position="18"/>
    </location>
</feature>
<evidence type="ECO:0000256" key="1">
    <source>
        <dbReference type="ARBA" id="ARBA00003029"/>
    </source>
</evidence>
<dbReference type="PANTHER" id="PTHR28656:SF1">
    <property type="entry name" value="COILED-COIL DOMAIN-CONTAINING PROTEIN 153"/>
    <property type="match status" value="1"/>
</dbReference>
<keyword evidence="15" id="KW-1185">Reference proteome</keyword>
<keyword evidence="4" id="KW-0963">Cytoplasm</keyword>
<dbReference type="EnsemblMetazoa" id="XM_011411365.2">
    <property type="protein sequence ID" value="XP_011409667.1"/>
    <property type="gene ID" value="LOC105316459"/>
</dbReference>
<evidence type="ECO:0000256" key="5">
    <source>
        <dbReference type="ARBA" id="ARBA00022846"/>
    </source>
</evidence>
<dbReference type="EnsemblMetazoa" id="Aqu2.1.41436_001">
    <property type="protein sequence ID" value="Aqu2.1.41436_001"/>
    <property type="gene ID" value="Aqu2.1.41436"/>
</dbReference>
<dbReference type="KEGG" id="aqu:105316459"/>
<evidence type="ECO:0000256" key="9">
    <source>
        <dbReference type="ARBA" id="ARBA00023273"/>
    </source>
</evidence>
<evidence type="ECO:0000313" key="14">
    <source>
        <dbReference type="EnsemblMetazoa" id="Aqu2.1.41436_001"/>
    </source>
</evidence>
<comment type="function">
    <text evidence="1">Component of the nexin-dynein regulatory complex (N-DRC), a key regulator of ciliary/flagellar motility which maintains the alignment and integrity of the distal axoneme and regulates microtubule sliding in motile axonemes.</text>
</comment>
<evidence type="ECO:0000256" key="10">
    <source>
        <dbReference type="ARBA" id="ARBA00044754"/>
    </source>
</evidence>
<keyword evidence="9" id="KW-0966">Cell projection</keyword>
<dbReference type="InParanoid" id="A0A1X7VM23"/>
<dbReference type="PANTHER" id="PTHR28656">
    <property type="entry name" value="COILED-COIL DOMAIN-CONTAINING PROTEIN 153"/>
    <property type="match status" value="1"/>
</dbReference>
<organism evidence="14">
    <name type="scientific">Amphimedon queenslandica</name>
    <name type="common">Sponge</name>
    <dbReference type="NCBI Taxonomy" id="400682"/>
    <lineage>
        <taxon>Eukaryota</taxon>
        <taxon>Metazoa</taxon>
        <taxon>Porifera</taxon>
        <taxon>Demospongiae</taxon>
        <taxon>Heteroscleromorpha</taxon>
        <taxon>Haplosclerida</taxon>
        <taxon>Niphatidae</taxon>
        <taxon>Amphimedon</taxon>
    </lineage>
</organism>
<evidence type="ECO:0000256" key="3">
    <source>
        <dbReference type="ARBA" id="ARBA00011248"/>
    </source>
</evidence>
<dbReference type="Proteomes" id="UP000007879">
    <property type="component" value="Unassembled WGS sequence"/>
</dbReference>
<reference evidence="14" key="2">
    <citation type="submission" date="2017-05" db="UniProtKB">
        <authorList>
            <consortium name="EnsemblMetazoa"/>
        </authorList>
    </citation>
    <scope>IDENTIFICATION</scope>
</reference>
<feature type="coiled-coil region" evidence="12">
    <location>
        <begin position="103"/>
        <end position="155"/>
    </location>
</feature>
<gene>
    <name evidence="14" type="primary">105316459</name>
</gene>
<evidence type="ECO:0000256" key="13">
    <source>
        <dbReference type="SAM" id="MobiDB-lite"/>
    </source>
</evidence>
<evidence type="ECO:0000256" key="4">
    <source>
        <dbReference type="ARBA" id="ARBA00022490"/>
    </source>
</evidence>
<sequence length="207" mass="23860">MSKAGKKKAKKGGKKGKKKDGDDFELSIEEKFKKTSQEVGYLKEQLAERQEYARRSKATEEAMRERLIVTKAIVEEEKVNKKDISFDLTRQYKTLQLQSETKILALEETIKKLTSELQTTKQTLTEVTRQRDKLKEEKEVEVAALNNQLSFLKKSYETIIQDAMDSLAVQMEDSRGQWDIESQTLDSEIQNVLVKFGTPDIHTKPLK</sequence>
<protein>
    <recommendedName>
        <fullName evidence="11">Dynein regulatory complex protein 12</fullName>
    </recommendedName>
</protein>
<proteinExistence type="inferred from homology"/>
<feature type="region of interest" description="Disordered" evidence="13">
    <location>
        <begin position="1"/>
        <end position="21"/>
    </location>
</feature>
<evidence type="ECO:0000256" key="11">
    <source>
        <dbReference type="ARBA" id="ARBA00044800"/>
    </source>
</evidence>
<accession>A0A1X7VM23</accession>
<keyword evidence="6 12" id="KW-0175">Coiled coil</keyword>
<evidence type="ECO:0000256" key="7">
    <source>
        <dbReference type="ARBA" id="ARBA00023069"/>
    </source>
</evidence>
<reference evidence="15" key="1">
    <citation type="journal article" date="2010" name="Nature">
        <title>The Amphimedon queenslandica genome and the evolution of animal complexity.</title>
        <authorList>
            <person name="Srivastava M."/>
            <person name="Simakov O."/>
            <person name="Chapman J."/>
            <person name="Fahey B."/>
            <person name="Gauthier M.E."/>
            <person name="Mitros T."/>
            <person name="Richards G.S."/>
            <person name="Conaco C."/>
            <person name="Dacre M."/>
            <person name="Hellsten U."/>
            <person name="Larroux C."/>
            <person name="Putnam N.H."/>
            <person name="Stanke M."/>
            <person name="Adamska M."/>
            <person name="Darling A."/>
            <person name="Degnan S.M."/>
            <person name="Oakley T.H."/>
            <person name="Plachetzki D.C."/>
            <person name="Zhai Y."/>
            <person name="Adamski M."/>
            <person name="Calcino A."/>
            <person name="Cummins S.F."/>
            <person name="Goodstein D.M."/>
            <person name="Harris C."/>
            <person name="Jackson D.J."/>
            <person name="Leys S.P."/>
            <person name="Shu S."/>
            <person name="Woodcroft B.J."/>
            <person name="Vervoort M."/>
            <person name="Kosik K.S."/>
            <person name="Manning G."/>
            <person name="Degnan B.M."/>
            <person name="Rokhsar D.S."/>
        </authorList>
    </citation>
    <scope>NUCLEOTIDE SEQUENCE [LARGE SCALE GENOMIC DNA]</scope>
</reference>